<evidence type="ECO:0000256" key="1">
    <source>
        <dbReference type="SAM" id="MobiDB-lite"/>
    </source>
</evidence>
<accession>A0A9K3Q3Y0</accession>
<name>A0A9K3Q3Y0_9STRA</name>
<feature type="compositionally biased region" description="Polar residues" evidence="1">
    <location>
        <begin position="100"/>
        <end position="111"/>
    </location>
</feature>
<organism evidence="2 3">
    <name type="scientific">Nitzschia inconspicua</name>
    <dbReference type="NCBI Taxonomy" id="303405"/>
    <lineage>
        <taxon>Eukaryota</taxon>
        <taxon>Sar</taxon>
        <taxon>Stramenopiles</taxon>
        <taxon>Ochrophyta</taxon>
        <taxon>Bacillariophyta</taxon>
        <taxon>Bacillariophyceae</taxon>
        <taxon>Bacillariophycidae</taxon>
        <taxon>Bacillariales</taxon>
        <taxon>Bacillariaceae</taxon>
        <taxon>Nitzschia</taxon>
    </lineage>
</organism>
<dbReference type="AlphaFoldDB" id="A0A9K3Q3Y0"/>
<reference evidence="2" key="1">
    <citation type="journal article" date="2021" name="Sci. Rep.">
        <title>Diploid genomic architecture of Nitzschia inconspicua, an elite biomass production diatom.</title>
        <authorList>
            <person name="Oliver A."/>
            <person name="Podell S."/>
            <person name="Pinowska A."/>
            <person name="Traller J.C."/>
            <person name="Smith S.R."/>
            <person name="McClure R."/>
            <person name="Beliaev A."/>
            <person name="Bohutskyi P."/>
            <person name="Hill E.A."/>
            <person name="Rabines A."/>
            <person name="Zheng H."/>
            <person name="Allen L.Z."/>
            <person name="Kuo A."/>
            <person name="Grigoriev I.V."/>
            <person name="Allen A.E."/>
            <person name="Hazlebeck D."/>
            <person name="Allen E.E."/>
        </authorList>
    </citation>
    <scope>NUCLEOTIDE SEQUENCE</scope>
    <source>
        <strain evidence="2">Hildebrandi</strain>
    </source>
</reference>
<evidence type="ECO:0000313" key="3">
    <source>
        <dbReference type="Proteomes" id="UP000693970"/>
    </source>
</evidence>
<feature type="region of interest" description="Disordered" evidence="1">
    <location>
        <begin position="15"/>
        <end position="51"/>
    </location>
</feature>
<protein>
    <submittedName>
        <fullName evidence="2">Uncharacterized protein</fullName>
    </submittedName>
</protein>
<proteinExistence type="predicted"/>
<dbReference type="EMBL" id="JAGRRH010000007">
    <property type="protein sequence ID" value="KAG7367424.1"/>
    <property type="molecule type" value="Genomic_DNA"/>
</dbReference>
<keyword evidence="3" id="KW-1185">Reference proteome</keyword>
<comment type="caution">
    <text evidence="2">The sequence shown here is derived from an EMBL/GenBank/DDBJ whole genome shotgun (WGS) entry which is preliminary data.</text>
</comment>
<sequence>MTNWDHMRSLSTRDLHVPSWHPIQASPSQDMWELPSNGTTSSFLEPSDDQGVSFPIEEQRLQHEQGVSSFDMESSLNMVVPTEARNNERDGARRSVLGDATNTLQRQNGSPATIRMLRRSHFS</sequence>
<gene>
    <name evidence="2" type="ORF">IV203_030095</name>
</gene>
<evidence type="ECO:0000313" key="2">
    <source>
        <dbReference type="EMBL" id="KAG7367424.1"/>
    </source>
</evidence>
<dbReference type="Proteomes" id="UP000693970">
    <property type="component" value="Unassembled WGS sequence"/>
</dbReference>
<feature type="region of interest" description="Disordered" evidence="1">
    <location>
        <begin position="82"/>
        <end position="123"/>
    </location>
</feature>
<reference evidence="2" key="2">
    <citation type="submission" date="2021-04" db="EMBL/GenBank/DDBJ databases">
        <authorList>
            <person name="Podell S."/>
        </authorList>
    </citation>
    <scope>NUCLEOTIDE SEQUENCE</scope>
    <source>
        <strain evidence="2">Hildebrandi</strain>
    </source>
</reference>